<feature type="compositionally biased region" description="Basic and acidic residues" evidence="1">
    <location>
        <begin position="1251"/>
        <end position="1264"/>
    </location>
</feature>
<feature type="compositionally biased region" description="Basic and acidic residues" evidence="1">
    <location>
        <begin position="1434"/>
        <end position="1445"/>
    </location>
</feature>
<feature type="compositionally biased region" description="Basic residues" evidence="1">
    <location>
        <begin position="1465"/>
        <end position="1475"/>
    </location>
</feature>
<comment type="caution">
    <text evidence="2">The sequence shown here is derived from an EMBL/GenBank/DDBJ whole genome shotgun (WGS) entry which is preliminary data.</text>
</comment>
<feature type="compositionally biased region" description="Polar residues" evidence="1">
    <location>
        <begin position="804"/>
        <end position="815"/>
    </location>
</feature>
<feature type="compositionally biased region" description="Polar residues" evidence="1">
    <location>
        <begin position="1497"/>
        <end position="1521"/>
    </location>
</feature>
<feature type="compositionally biased region" description="Low complexity" evidence="1">
    <location>
        <begin position="917"/>
        <end position="929"/>
    </location>
</feature>
<feature type="compositionally biased region" description="Basic and acidic residues" evidence="1">
    <location>
        <begin position="1228"/>
        <end position="1237"/>
    </location>
</feature>
<feature type="compositionally biased region" description="Pro residues" evidence="1">
    <location>
        <begin position="656"/>
        <end position="668"/>
    </location>
</feature>
<feature type="compositionally biased region" description="Basic and acidic residues" evidence="1">
    <location>
        <begin position="26"/>
        <end position="38"/>
    </location>
</feature>
<feature type="compositionally biased region" description="Low complexity" evidence="1">
    <location>
        <begin position="490"/>
        <end position="506"/>
    </location>
</feature>
<feature type="region of interest" description="Disordered" evidence="1">
    <location>
        <begin position="804"/>
        <end position="848"/>
    </location>
</feature>
<evidence type="ECO:0000313" key="3">
    <source>
        <dbReference type="Proteomes" id="UP000807306"/>
    </source>
</evidence>
<accession>A0A9P6E958</accession>
<proteinExistence type="predicted"/>
<feature type="compositionally biased region" description="Low complexity" evidence="1">
    <location>
        <begin position="1446"/>
        <end position="1459"/>
    </location>
</feature>
<feature type="compositionally biased region" description="Polar residues" evidence="1">
    <location>
        <begin position="1351"/>
        <end position="1362"/>
    </location>
</feature>
<feature type="region of interest" description="Disordered" evidence="1">
    <location>
        <begin position="375"/>
        <end position="526"/>
    </location>
</feature>
<sequence>MTTVALGVSLPVPVLDSSENWDDDFEFHNETAHQDEQHRKKQQRKFGHRASDEARKMSIASSAALEDWDAESTASPISPNALSPVSAASSSASDAMLNFHVEQQSENWDDDFEDARNSPKKVSHSQVQRREENWDDEGDTTEDEGGEFGFADKEEDRTVTAKSRRAALKRLSTGSNSQPPLPAAPAPPLPTTFMAQHPSGSTPYLHFAAPPHHLFPHRSPTSSVFSVPNTVHTHNHDTYSYFGSTTHLRPTSAFALLPPSPPIHKERERRRLRKKSRPKPEGMFELASIGGSSRNASETRLGALSSWTRHRRSFSDDADIEPSSEGASHHRIRTETPSDMSSTDGHLARTAPTIPVPQTPSKTGALLSRIGSVKKWGVRRKRASTTPSEVIADEPDLHRTPRAQTSRTSFHAAKSRASISSPSQLPVPPDLTPQPSTSTNWFFRASSAGSPHARAGSRTSGSKESQTSGKATTVEADGVEQCQGSRRRSISASRRSQSRGRGVSNGVEAGPVPPPTPSKLAKRKSLGFVQLRRAVGLREATPEAEEVPSSPRKPKYVGIGMGRAQPSDPELERPRRKSLSNALVDKGTDSNASSEVIADMARDGSRGLLGSVRRISLVGKHKRSKSGTGILLNASGGESQPPIPSPRASILRPKQKPPTLPYMLPPLPVTSSQLSLRMPSSSTTSSGKHGSRHGSMHDLPSTLSALPSAMRMVSAASSQSQTSQGSSVLPASSVSGGSSRNVSGVSESGSSSQQTPVRTRRRASTRSRVSEDGGTPGIIRRRLSATSKRQSIDVQPNIDFTTKLSSTVKPSSPRSALSDLVPAATPLPPLLPPIELQPPSPPRTLAKGDTHQASFNALGVGLSPAVSATSSVFFTPTSSSSPNGLPLSPNKLSPNRSPISQQSASLGRSAIVIGKESASSIGPASGASHPPRRNSLGDLKIPARISQAQVGLRRDLGMVRDFAANVEQLKDLQQTYTNLVLEVQSILDTRAAELPQQPPPSSPPTPAPSATRPTSPRFFSILKPKTRPRSSTNPTSPLSAQSQDAEPVVSDAQAEYQELSSAFNSINSKYRVTWECADLLIDLGGGGTLAAEAEITSAPTTSSIIPPTQPTNRVPSKGRERAITLAGDEPKPSPLVSSHSSPAVIAAVTGTTQPPDATSPTPLSRPTSTWRDSTGKHDLSQRQLVLLREMLNNSSAHSNATSTDADHSTGQDPNASIPEEEYPLPERQPNREWKWGDARNSTITLPDENESVERGRGTPDDDRKRRSGRTRLLGMTGLRDMLRALKRNADEAAFIPSSPSMPMIHTGSSMSTDSFHPMGSKRGDSSRPRQPSQQRRRAKTSVGPEDIEANLHSSIGPSQNPPSFKAPKPSPRRPSLASIFRIGPKHRHLPNEPLSPPPVPSLATQQLHIADEPKLDEDSSSSGVETGEGGEVGGHGEDDWDRMDSASDLDAAARALPSDTVRGGKSGRKIVKKGKGPYAIPTVGNKGSSLREHSIITKRSFSASQSSIHGSAAELNTSASLNPPAPAFYRPPRLSNVEELHDDTAASSYQTYPHRPTSSRSVSGSHSRGTGPFRPTQAVPQASIRSGSSQPSSAVPFSPTLAMTPENIKPLLENAKEVHSRLCDCILEMERLVGRTKETSQTTPATH</sequence>
<feature type="region of interest" description="Disordered" evidence="1">
    <location>
        <begin position="315"/>
        <end position="345"/>
    </location>
</feature>
<feature type="compositionally biased region" description="Basic residues" evidence="1">
    <location>
        <begin position="267"/>
        <end position="277"/>
    </location>
</feature>
<feature type="region of interest" description="Disordered" evidence="1">
    <location>
        <begin position="1293"/>
        <end position="1531"/>
    </location>
</feature>
<organism evidence="2 3">
    <name type="scientific">Crepidotus variabilis</name>
    <dbReference type="NCBI Taxonomy" id="179855"/>
    <lineage>
        <taxon>Eukaryota</taxon>
        <taxon>Fungi</taxon>
        <taxon>Dikarya</taxon>
        <taxon>Basidiomycota</taxon>
        <taxon>Agaricomycotina</taxon>
        <taxon>Agaricomycetes</taxon>
        <taxon>Agaricomycetidae</taxon>
        <taxon>Agaricales</taxon>
        <taxon>Agaricineae</taxon>
        <taxon>Crepidotaceae</taxon>
        <taxon>Crepidotus</taxon>
    </lineage>
</organism>
<feature type="compositionally biased region" description="Low complexity" evidence="1">
    <location>
        <begin position="1554"/>
        <end position="1571"/>
    </location>
</feature>
<feature type="compositionally biased region" description="Polar residues" evidence="1">
    <location>
        <begin position="1029"/>
        <end position="1044"/>
    </location>
</feature>
<feature type="region of interest" description="Disordered" evidence="1">
    <location>
        <begin position="253"/>
        <end position="297"/>
    </location>
</feature>
<feature type="compositionally biased region" description="Acidic residues" evidence="1">
    <location>
        <begin position="133"/>
        <end position="146"/>
    </location>
</feature>
<protein>
    <submittedName>
        <fullName evidence="2">Uncharacterized protein</fullName>
    </submittedName>
</protein>
<feature type="compositionally biased region" description="Low complexity" evidence="1">
    <location>
        <begin position="671"/>
        <end position="688"/>
    </location>
</feature>
<feature type="compositionally biased region" description="Low complexity" evidence="1">
    <location>
        <begin position="78"/>
        <end position="95"/>
    </location>
</feature>
<feature type="region of interest" description="Disordered" evidence="1">
    <location>
        <begin position="539"/>
        <end position="596"/>
    </location>
</feature>
<feature type="compositionally biased region" description="Low complexity" evidence="1">
    <location>
        <begin position="875"/>
        <end position="898"/>
    </location>
</feature>
<dbReference type="Proteomes" id="UP000807306">
    <property type="component" value="Unassembled WGS sequence"/>
</dbReference>
<feature type="compositionally biased region" description="Basic residues" evidence="1">
    <location>
        <begin position="39"/>
        <end position="48"/>
    </location>
</feature>
<feature type="region of interest" description="Disordered" evidence="1">
    <location>
        <begin position="1150"/>
        <end position="1177"/>
    </location>
</feature>
<reference evidence="2" key="1">
    <citation type="submission" date="2020-11" db="EMBL/GenBank/DDBJ databases">
        <authorList>
            <consortium name="DOE Joint Genome Institute"/>
            <person name="Ahrendt S."/>
            <person name="Riley R."/>
            <person name="Andreopoulos W."/>
            <person name="Labutti K."/>
            <person name="Pangilinan J."/>
            <person name="Ruiz-Duenas F.J."/>
            <person name="Barrasa J.M."/>
            <person name="Sanchez-Garcia M."/>
            <person name="Camarero S."/>
            <person name="Miyauchi S."/>
            <person name="Serrano A."/>
            <person name="Linde D."/>
            <person name="Babiker R."/>
            <person name="Drula E."/>
            <person name="Ayuso-Fernandez I."/>
            <person name="Pacheco R."/>
            <person name="Padilla G."/>
            <person name="Ferreira P."/>
            <person name="Barriuso J."/>
            <person name="Kellner H."/>
            <person name="Castanera R."/>
            <person name="Alfaro M."/>
            <person name="Ramirez L."/>
            <person name="Pisabarro A.G."/>
            <person name="Kuo A."/>
            <person name="Tritt A."/>
            <person name="Lipzen A."/>
            <person name="He G."/>
            <person name="Yan M."/>
            <person name="Ng V."/>
            <person name="Cullen D."/>
            <person name="Martin F."/>
            <person name="Rosso M.-N."/>
            <person name="Henrissat B."/>
            <person name="Hibbett D."/>
            <person name="Martinez A.T."/>
            <person name="Grigoriev I.V."/>
        </authorList>
    </citation>
    <scope>NUCLEOTIDE SEQUENCE</scope>
    <source>
        <strain evidence="2">CBS 506.95</strain>
    </source>
</reference>
<feature type="compositionally biased region" description="Pro residues" evidence="1">
    <location>
        <begin position="825"/>
        <end position="842"/>
    </location>
</feature>
<feature type="compositionally biased region" description="Low complexity" evidence="1">
    <location>
        <begin position="1158"/>
        <end position="1169"/>
    </location>
</feature>
<evidence type="ECO:0000256" key="1">
    <source>
        <dbReference type="SAM" id="MobiDB-lite"/>
    </source>
</evidence>
<feature type="region of interest" description="Disordered" evidence="1">
    <location>
        <begin position="619"/>
        <end position="791"/>
    </location>
</feature>
<feature type="region of interest" description="Disordered" evidence="1">
    <location>
        <begin position="1544"/>
        <end position="1599"/>
    </location>
</feature>
<feature type="compositionally biased region" description="Polar residues" evidence="1">
    <location>
        <begin position="335"/>
        <end position="344"/>
    </location>
</feature>
<feature type="compositionally biased region" description="Basic and acidic residues" evidence="1">
    <location>
        <begin position="150"/>
        <end position="159"/>
    </location>
</feature>
<evidence type="ECO:0000313" key="2">
    <source>
        <dbReference type="EMBL" id="KAF9524755.1"/>
    </source>
</evidence>
<feature type="compositionally biased region" description="Low complexity" evidence="1">
    <location>
        <begin position="1008"/>
        <end position="1017"/>
    </location>
</feature>
<name>A0A9P6E958_9AGAR</name>
<keyword evidence="3" id="KW-1185">Reference proteome</keyword>
<dbReference type="OrthoDB" id="2554322at2759"/>
<feature type="compositionally biased region" description="Low complexity" evidence="1">
    <location>
        <begin position="714"/>
        <end position="752"/>
    </location>
</feature>
<feature type="compositionally biased region" description="Polar residues" evidence="1">
    <location>
        <begin position="1578"/>
        <end position="1595"/>
    </location>
</feature>
<dbReference type="EMBL" id="MU157893">
    <property type="protein sequence ID" value="KAF9524755.1"/>
    <property type="molecule type" value="Genomic_DNA"/>
</dbReference>
<feature type="compositionally biased region" description="Pro residues" evidence="1">
    <location>
        <begin position="996"/>
        <end position="1007"/>
    </location>
</feature>
<feature type="region of interest" description="Disordered" evidence="1">
    <location>
        <begin position="16"/>
        <end position="186"/>
    </location>
</feature>
<gene>
    <name evidence="2" type="ORF">CPB83DRAFT_909652</name>
</gene>
<feature type="region of interest" description="Disordered" evidence="1">
    <location>
        <begin position="993"/>
        <end position="1052"/>
    </location>
</feature>
<feature type="region of interest" description="Disordered" evidence="1">
    <location>
        <begin position="875"/>
        <end position="940"/>
    </location>
</feature>
<feature type="region of interest" description="Disordered" evidence="1">
    <location>
        <begin position="1195"/>
        <end position="1275"/>
    </location>
</feature>
<feature type="compositionally biased region" description="Polar residues" evidence="1">
    <location>
        <begin position="457"/>
        <end position="471"/>
    </location>
</feature>